<dbReference type="OrthoDB" id="4395072at2759"/>
<feature type="region of interest" description="Disordered" evidence="1">
    <location>
        <begin position="27"/>
        <end position="56"/>
    </location>
</feature>
<evidence type="ECO:0000256" key="2">
    <source>
        <dbReference type="SAM" id="Phobius"/>
    </source>
</evidence>
<gene>
    <name evidence="3" type="ORF">BS50DRAFT_622647</name>
</gene>
<keyword evidence="2" id="KW-0812">Transmembrane</keyword>
<evidence type="ECO:0000313" key="3">
    <source>
        <dbReference type="EMBL" id="PSN65428.1"/>
    </source>
</evidence>
<accession>A0A2T2NK61</accession>
<dbReference type="Proteomes" id="UP000240883">
    <property type="component" value="Unassembled WGS sequence"/>
</dbReference>
<dbReference type="AlphaFoldDB" id="A0A2T2NK61"/>
<evidence type="ECO:0000256" key="1">
    <source>
        <dbReference type="SAM" id="MobiDB-lite"/>
    </source>
</evidence>
<organism evidence="3 4">
    <name type="scientific">Corynespora cassiicola Philippines</name>
    <dbReference type="NCBI Taxonomy" id="1448308"/>
    <lineage>
        <taxon>Eukaryota</taxon>
        <taxon>Fungi</taxon>
        <taxon>Dikarya</taxon>
        <taxon>Ascomycota</taxon>
        <taxon>Pezizomycotina</taxon>
        <taxon>Dothideomycetes</taxon>
        <taxon>Pleosporomycetidae</taxon>
        <taxon>Pleosporales</taxon>
        <taxon>Corynesporascaceae</taxon>
        <taxon>Corynespora</taxon>
    </lineage>
</organism>
<keyword evidence="2" id="KW-1133">Transmembrane helix</keyword>
<feature type="compositionally biased region" description="Polar residues" evidence="1">
    <location>
        <begin position="46"/>
        <end position="56"/>
    </location>
</feature>
<sequence>MSKITTDTLVSQLPVIAENPALVQPQTLESTTDLSTQDTIGDDITNKTPSLSTHSTSSVQCASDYSTIVNENDRGLYKSDGYYVGTEKEFPVAKPVKSAWESIVGDLVIHLQRISLRLKQSIPLEKRIIEPELCMAGRKPTLHFGNSRVKLIPTVWIRCGSSSCQRKVTRTISELSYLTQFLQAFKMGSTIITRQSPWPAGFTQPPYLSVLPGDITQISLAIRCFNGPGDHFPICGTQARYTVRIKGSNSIHLYSTVGGAVMASGRIYGLTTAHSIADFLQQHIPDPNASPELVDDSDGASTSDSDSESDSNDASLISPDQSLSSNEKWIEIPLPTSFMYKGFGTSGRDLSFCGSREDTSDFALMNIQSIPKAVNGFYDPEYGTYSDVDGYLSIQELGRGKVRIITSSIDGPTSGYMLEGDARIILSGKTMRTRKIQINFKAVRGLSGAWVVQDRKLCGIIYAAYDHAPYLHMIPAYTMFENIKDAFKLNTTVAAFDLDQKPSSIVFPSSPSAKNDERRLPGSGYLRPRVNLRWLEFQEENKYRIPGDSELENDGTVRWRISGPHRAIMTPDPTPKLSILYQALQIIQERAGKFSFATRTQMVSVAMVVVPLFGILMMAAIFVVPLIGLLAIALALVESTTQGRNMIRTLFDGGILGQVFALDLNLASISYKIREDTFRQRVWDTMTRYSRPLWEGTNAYGSGEPYVIGAAIVEQLGISPPSSREHTQVALAVLDTRSQVNLINERFARQLGWREGHPISDMIAQDIRLYGYGLSQSRKGRSAYLEDLGYFPAAFTLLSMDQSCQFQPPGLRMRRHATLFIVIDGFSLDEDIDVIIGMEEIKKHSLLVDSWKDIHMKSPDSRSLLISDKYAKLKIEL</sequence>
<feature type="compositionally biased region" description="Polar residues" evidence="1">
    <location>
        <begin position="27"/>
        <end position="39"/>
    </location>
</feature>
<evidence type="ECO:0000313" key="4">
    <source>
        <dbReference type="Proteomes" id="UP000240883"/>
    </source>
</evidence>
<keyword evidence="2" id="KW-0472">Membrane</keyword>
<keyword evidence="4" id="KW-1185">Reference proteome</keyword>
<feature type="transmembrane region" description="Helical" evidence="2">
    <location>
        <begin position="605"/>
        <end position="637"/>
    </location>
</feature>
<feature type="region of interest" description="Disordered" evidence="1">
    <location>
        <begin position="287"/>
        <end position="322"/>
    </location>
</feature>
<reference evidence="3 4" key="1">
    <citation type="journal article" date="2018" name="Front. Microbiol.">
        <title>Genome-Wide Analysis of Corynespora cassiicola Leaf Fall Disease Putative Effectors.</title>
        <authorList>
            <person name="Lopez D."/>
            <person name="Ribeiro S."/>
            <person name="Label P."/>
            <person name="Fumanal B."/>
            <person name="Venisse J.S."/>
            <person name="Kohler A."/>
            <person name="de Oliveira R.R."/>
            <person name="Labutti K."/>
            <person name="Lipzen A."/>
            <person name="Lail K."/>
            <person name="Bauer D."/>
            <person name="Ohm R.A."/>
            <person name="Barry K.W."/>
            <person name="Spatafora J."/>
            <person name="Grigoriev I.V."/>
            <person name="Martin F.M."/>
            <person name="Pujade-Renaud V."/>
        </authorList>
    </citation>
    <scope>NUCLEOTIDE SEQUENCE [LARGE SCALE GENOMIC DNA]</scope>
    <source>
        <strain evidence="3 4">Philippines</strain>
    </source>
</reference>
<dbReference type="STRING" id="1448308.A0A2T2NK61"/>
<dbReference type="EMBL" id="KZ678137">
    <property type="protein sequence ID" value="PSN65428.1"/>
    <property type="molecule type" value="Genomic_DNA"/>
</dbReference>
<proteinExistence type="predicted"/>
<name>A0A2T2NK61_CORCC</name>
<protein>
    <submittedName>
        <fullName evidence="3">Uncharacterized protein</fullName>
    </submittedName>
</protein>